<evidence type="ECO:0000313" key="2">
    <source>
        <dbReference type="EMBL" id="MBD2714663.1"/>
    </source>
</evidence>
<organism evidence="2 3">
    <name type="scientific">Hymenobacter duratus</name>
    <dbReference type="NCBI Taxonomy" id="2771356"/>
    <lineage>
        <taxon>Bacteria</taxon>
        <taxon>Pseudomonadati</taxon>
        <taxon>Bacteroidota</taxon>
        <taxon>Cytophagia</taxon>
        <taxon>Cytophagales</taxon>
        <taxon>Hymenobacteraceae</taxon>
        <taxon>Hymenobacter</taxon>
    </lineage>
</organism>
<reference evidence="2 3" key="1">
    <citation type="submission" date="2020-09" db="EMBL/GenBank/DDBJ databases">
        <authorList>
            <person name="Kim M.K."/>
        </authorList>
    </citation>
    <scope>NUCLEOTIDE SEQUENCE [LARGE SCALE GENOMIC DNA]</scope>
    <source>
        <strain evidence="2 3">BT646</strain>
    </source>
</reference>
<accession>A0ABR8JGG1</accession>
<sequence length="384" mass="45206">MADSPTDSSVPTPPPPGPPSEEQVLADPRLRPLLEAYQPLHHDLFLKTYARELRDLHQNGPTYESNLEYLLHQHDKAAYQYMWMIQHQKLFDLECQWRAEQVEVPGAQLTANFEDWHEYIEECPVLPPISPDELDLFDAFLAQLTDSGDLETGNPSRTYWLHRRYPDLYHNSDDDEDEEEMFTPWTEFWDVYRGTGYLRQLPDVRGTKEERYLDAVHDENHRQRPAAPAVEAVPDPRPHVPTWGDDYDDLVRELLRRFEVPALLRQFETKRQLEAYDASDDRTDLPLALERLQNAGPVLVPIEAHADWRQAVIAASHRHYLSQLRAALPRVYEDYCQREALGIRQAPPRETRWRQRERDTHFQRVAELIRKGRRLLHEPDDLNF</sequence>
<keyword evidence="3" id="KW-1185">Reference proteome</keyword>
<feature type="region of interest" description="Disordered" evidence="1">
    <location>
        <begin position="219"/>
        <end position="241"/>
    </location>
</feature>
<dbReference type="Proteomes" id="UP000642468">
    <property type="component" value="Unassembled WGS sequence"/>
</dbReference>
<feature type="region of interest" description="Disordered" evidence="1">
    <location>
        <begin position="1"/>
        <end position="24"/>
    </location>
</feature>
<protein>
    <submittedName>
        <fullName evidence="2">Uncharacterized protein</fullName>
    </submittedName>
</protein>
<dbReference type="EMBL" id="JACWZZ010000001">
    <property type="protein sequence ID" value="MBD2714663.1"/>
    <property type="molecule type" value="Genomic_DNA"/>
</dbReference>
<name>A0ABR8JGG1_9BACT</name>
<evidence type="ECO:0000256" key="1">
    <source>
        <dbReference type="SAM" id="MobiDB-lite"/>
    </source>
</evidence>
<dbReference type="RefSeq" id="WP_190783679.1">
    <property type="nucleotide sequence ID" value="NZ_JACWZZ010000001.1"/>
</dbReference>
<proteinExistence type="predicted"/>
<gene>
    <name evidence="2" type="ORF">IC231_06420</name>
</gene>
<comment type="caution">
    <text evidence="2">The sequence shown here is derived from an EMBL/GenBank/DDBJ whole genome shotgun (WGS) entry which is preliminary data.</text>
</comment>
<feature type="compositionally biased region" description="Low complexity" evidence="1">
    <location>
        <begin position="1"/>
        <end position="10"/>
    </location>
</feature>
<evidence type="ECO:0000313" key="3">
    <source>
        <dbReference type="Proteomes" id="UP000642468"/>
    </source>
</evidence>